<feature type="domain" description="Cystatin" evidence="5">
    <location>
        <begin position="124"/>
        <end position="237"/>
    </location>
</feature>
<evidence type="ECO:0000256" key="1">
    <source>
        <dbReference type="ARBA" id="ARBA00009403"/>
    </source>
</evidence>
<dbReference type="InterPro" id="IPR046350">
    <property type="entry name" value="Cystatin_sf"/>
</dbReference>
<feature type="compositionally biased region" description="Basic and acidic residues" evidence="4">
    <location>
        <begin position="456"/>
        <end position="471"/>
    </location>
</feature>
<name>A0ABQ9EZR1_TEGGR</name>
<comment type="caution">
    <text evidence="6">The sequence shown here is derived from an EMBL/GenBank/DDBJ whole genome shotgun (WGS) entry which is preliminary data.</text>
</comment>
<dbReference type="EMBL" id="JARBDR010000657">
    <property type="protein sequence ID" value="KAJ8309452.1"/>
    <property type="molecule type" value="Genomic_DNA"/>
</dbReference>
<evidence type="ECO:0000256" key="3">
    <source>
        <dbReference type="ARBA" id="ARBA00022704"/>
    </source>
</evidence>
<dbReference type="Pfam" id="PF00031">
    <property type="entry name" value="Cystatin"/>
    <property type="match status" value="2"/>
</dbReference>
<evidence type="ECO:0000256" key="2">
    <source>
        <dbReference type="ARBA" id="ARBA00022690"/>
    </source>
</evidence>
<evidence type="ECO:0000313" key="6">
    <source>
        <dbReference type="EMBL" id="KAJ8309452.1"/>
    </source>
</evidence>
<gene>
    <name evidence="6" type="ORF">KUTeg_014326</name>
</gene>
<evidence type="ECO:0000313" key="7">
    <source>
        <dbReference type="Proteomes" id="UP001217089"/>
    </source>
</evidence>
<dbReference type="InterPro" id="IPR000010">
    <property type="entry name" value="Cystatin_dom"/>
</dbReference>
<keyword evidence="7" id="KW-1185">Reference proteome</keyword>
<feature type="region of interest" description="Disordered" evidence="4">
    <location>
        <begin position="452"/>
        <end position="471"/>
    </location>
</feature>
<evidence type="ECO:0000256" key="4">
    <source>
        <dbReference type="SAM" id="MobiDB-lite"/>
    </source>
</evidence>
<evidence type="ECO:0000259" key="5">
    <source>
        <dbReference type="SMART" id="SM00043"/>
    </source>
</evidence>
<dbReference type="PROSITE" id="PS00287">
    <property type="entry name" value="CYSTATIN"/>
    <property type="match status" value="1"/>
</dbReference>
<dbReference type="SMART" id="SM00043">
    <property type="entry name" value="CY"/>
    <property type="match status" value="2"/>
</dbReference>
<dbReference type="PANTHER" id="PTHR46186">
    <property type="entry name" value="CYSTATIN"/>
    <property type="match status" value="1"/>
</dbReference>
<keyword evidence="3" id="KW-0789">Thiol protease inhibitor</keyword>
<keyword evidence="2" id="KW-0646">Protease inhibitor</keyword>
<feature type="domain" description="Cystatin" evidence="5">
    <location>
        <begin position="30"/>
        <end position="115"/>
    </location>
</feature>
<dbReference type="Gene3D" id="3.10.450.10">
    <property type="match status" value="2"/>
</dbReference>
<accession>A0ABQ9EZR1</accession>
<sequence>MTDQEIQYNNEITKMIALIVLGVLSTTNAQLMGGWSPLTNQTTIDIMSSFAMSALTAESRGNKDYSGCKVTHSEKQVVAGMNYRFTMHCGEEMCTVTVYDVPWMNSRTLSSRSCRQHQARLGGILAGGVSAGCPDAKTIEAAMPTILQGIDMRSNSMLKVMPVSQTVTDCTRQVVAGMKYTFTVTVHYSSCMKSDAGSTLSDCPITDTSLPDEKMKVSIVSQPWMHPQFTLLSVDPIVIVQKNHKKHGHKETGHDKKLKFHGKGHKLILNGDNHDLIHHGQRHKNHQHHLFGGDMHDMVYHGKKPLLGGDGHDMVHHGKNLLLGGDGHDMAHHGKKPLLGGDGHDMAHHGKKPLLGRDGHDMAHHGKKPLLGGDGHDMAHHGKKPLLGGDGHDMAHHGKKPLLGGDGHDMAHHGKNPLLGGDGHDMKKHGQGKKNQNLKLYGEFKAFQKKYNKNISPEKNKSTDSRCFRKT</sequence>
<feature type="compositionally biased region" description="Basic and acidic residues" evidence="4">
    <location>
        <begin position="355"/>
        <end position="364"/>
    </location>
</feature>
<dbReference type="PANTHER" id="PTHR46186:SF2">
    <property type="entry name" value="CYSTATIN"/>
    <property type="match status" value="1"/>
</dbReference>
<proteinExistence type="inferred from homology"/>
<feature type="region of interest" description="Disordered" evidence="4">
    <location>
        <begin position="332"/>
        <end position="438"/>
    </location>
</feature>
<dbReference type="Proteomes" id="UP001217089">
    <property type="component" value="Unassembled WGS sequence"/>
</dbReference>
<organism evidence="6 7">
    <name type="scientific">Tegillarca granosa</name>
    <name type="common">Malaysian cockle</name>
    <name type="synonym">Anadara granosa</name>
    <dbReference type="NCBI Taxonomy" id="220873"/>
    <lineage>
        <taxon>Eukaryota</taxon>
        <taxon>Metazoa</taxon>
        <taxon>Spiralia</taxon>
        <taxon>Lophotrochozoa</taxon>
        <taxon>Mollusca</taxon>
        <taxon>Bivalvia</taxon>
        <taxon>Autobranchia</taxon>
        <taxon>Pteriomorphia</taxon>
        <taxon>Arcoida</taxon>
        <taxon>Arcoidea</taxon>
        <taxon>Arcidae</taxon>
        <taxon>Tegillarca</taxon>
    </lineage>
</organism>
<comment type="similarity">
    <text evidence="1">Belongs to the cystatin family.</text>
</comment>
<dbReference type="InterPro" id="IPR018073">
    <property type="entry name" value="Prot_inh_cystat_CS"/>
</dbReference>
<dbReference type="SUPFAM" id="SSF54403">
    <property type="entry name" value="Cystatin/monellin"/>
    <property type="match status" value="2"/>
</dbReference>
<dbReference type="CDD" id="cd00042">
    <property type="entry name" value="CY"/>
    <property type="match status" value="2"/>
</dbReference>
<reference evidence="6 7" key="1">
    <citation type="submission" date="2022-12" db="EMBL/GenBank/DDBJ databases">
        <title>Chromosome-level genome of Tegillarca granosa.</title>
        <authorList>
            <person name="Kim J."/>
        </authorList>
    </citation>
    <scope>NUCLEOTIDE SEQUENCE [LARGE SCALE GENOMIC DNA]</scope>
    <source>
        <strain evidence="6">Teg-2019</strain>
        <tissue evidence="6">Adductor muscle</tissue>
    </source>
</reference>
<protein>
    <recommendedName>
        <fullName evidence="5">Cystatin domain-containing protein</fullName>
    </recommendedName>
</protein>